<evidence type="ECO:0008006" key="3">
    <source>
        <dbReference type="Google" id="ProtNLM"/>
    </source>
</evidence>
<evidence type="ECO:0000313" key="2">
    <source>
        <dbReference type="Proteomes" id="UP000319138"/>
    </source>
</evidence>
<name>A0A556RSN5_9GAMM</name>
<dbReference type="AlphaFoldDB" id="A0A556RSN5"/>
<reference evidence="1 2" key="1">
    <citation type="submission" date="2019-07" db="EMBL/GenBank/DDBJ databases">
        <title>Gilliamella genomes.</title>
        <authorList>
            <person name="Zheng H."/>
        </authorList>
    </citation>
    <scope>NUCLEOTIDE SEQUENCE [LARGE SCALE GENOMIC DNA]</scope>
    <source>
        <strain evidence="1 2">W8131</strain>
    </source>
</reference>
<evidence type="ECO:0000313" key="1">
    <source>
        <dbReference type="EMBL" id="TSJ91889.1"/>
    </source>
</evidence>
<dbReference type="EMBL" id="VMHL01000001">
    <property type="protein sequence ID" value="TSJ91889.1"/>
    <property type="molecule type" value="Genomic_DNA"/>
</dbReference>
<dbReference type="SUPFAM" id="SSF49373">
    <property type="entry name" value="Invasin/intimin cell-adhesion fragments"/>
    <property type="match status" value="1"/>
</dbReference>
<dbReference type="InterPro" id="IPR008964">
    <property type="entry name" value="Invasin/intimin_cell_adhesion"/>
</dbReference>
<organism evidence="1 2">
    <name type="scientific">Gilliamella apicola</name>
    <dbReference type="NCBI Taxonomy" id="1196095"/>
    <lineage>
        <taxon>Bacteria</taxon>
        <taxon>Pseudomonadati</taxon>
        <taxon>Pseudomonadota</taxon>
        <taxon>Gammaproteobacteria</taxon>
        <taxon>Orbales</taxon>
        <taxon>Orbaceae</taxon>
        <taxon>Gilliamella</taxon>
    </lineage>
</organism>
<dbReference type="RefSeq" id="WP_144187688.1">
    <property type="nucleotide sequence ID" value="NZ_VMHL01000001.1"/>
</dbReference>
<accession>A0A556RSN5</accession>
<sequence length="448" mass="49726">MVQGESPYIKLDDKIIFDLTELLSFDKTEDSNSTVTIDPSYNKTILARSNNSFNQFITKVVADGLPKKLTQAIGVTYFDEDGDFADPKDSFKGILGSLTATWSYTKTDGKIQTLTINDLNKELDPCQSPYQLTISADNVIIQSQYGLPAKRNYGSLKKVYTIRVHDAYKICYLRPASLEVYSASGSGKDTCTNTRNCKFIGGYNPANFILEEGFTNSGSTKFPTTGFNKAKFVLRMSNKQSDYIYWSSSPSLVSISNAIGSEGTVTLNSSVRPQLPLRVTLTAQTKPNIVSPQRTITYTFVINKWVRFLPNTQYKTNKILDENGIFPAANACAGRDLGIISAAQAASYFYKPSELTNTPNAATAIDGNGFNGSNIWDYNIDNRASRDIDGTFYGEWGDLRNGYNMPDLHCTWTSQTYSGKTMWSTDGETGHVGWNKLDLDYCTPLCRQ</sequence>
<dbReference type="Proteomes" id="UP000319138">
    <property type="component" value="Unassembled WGS sequence"/>
</dbReference>
<proteinExistence type="predicted"/>
<protein>
    <recommendedName>
        <fullName evidence="3">Invasin domain-containing protein</fullName>
    </recommendedName>
</protein>
<dbReference type="Gene3D" id="2.60.40.1080">
    <property type="match status" value="1"/>
</dbReference>
<gene>
    <name evidence="1" type="ORF">FPQ14_01080</name>
</gene>
<comment type="caution">
    <text evidence="1">The sequence shown here is derived from an EMBL/GenBank/DDBJ whole genome shotgun (WGS) entry which is preliminary data.</text>
</comment>